<evidence type="ECO:0000259" key="1">
    <source>
        <dbReference type="Pfam" id="PF09134"/>
    </source>
</evidence>
<accession>A0A2X2V8B1</accession>
<name>A0A2X2V8B1_9ENTR</name>
<dbReference type="AlphaFoldDB" id="A0A2X2V8B1"/>
<dbReference type="InterPro" id="IPR015217">
    <property type="entry name" value="Invasin_dom_3"/>
</dbReference>
<dbReference type="InterPro" id="IPR013783">
    <property type="entry name" value="Ig-like_fold"/>
</dbReference>
<reference evidence="2 3" key="1">
    <citation type="submission" date="2018-06" db="EMBL/GenBank/DDBJ databases">
        <authorList>
            <consortium name="Pathogen Informatics"/>
            <person name="Doyle S."/>
        </authorList>
    </citation>
    <scope>NUCLEOTIDE SEQUENCE [LARGE SCALE GENOMIC DNA]</scope>
    <source>
        <strain evidence="2 3">NCTC12120</strain>
    </source>
</reference>
<evidence type="ECO:0000313" key="2">
    <source>
        <dbReference type="EMBL" id="SQA97939.1"/>
    </source>
</evidence>
<sequence>MPSRRPRRTQAKSAIKTDNTTYASGADMLITVTLKDANGNAVTGAAASLTTEAVTVVNATLKTGSSWKDNGDGTYTGTYTATTAGTGPEGDGEAWRLGQACGVRGVCHHGDHAGPGEVGD</sequence>
<dbReference type="Proteomes" id="UP000251197">
    <property type="component" value="Unassembled WGS sequence"/>
</dbReference>
<dbReference type="Gene3D" id="2.60.40.10">
    <property type="entry name" value="Immunoglobulins"/>
    <property type="match status" value="1"/>
</dbReference>
<gene>
    <name evidence="2" type="ORF">NCTC12120_01787</name>
</gene>
<proteinExistence type="predicted"/>
<evidence type="ECO:0000313" key="3">
    <source>
        <dbReference type="Proteomes" id="UP000251197"/>
    </source>
</evidence>
<dbReference type="SUPFAM" id="SSF49373">
    <property type="entry name" value="Invasin/intimin cell-adhesion fragments"/>
    <property type="match status" value="1"/>
</dbReference>
<dbReference type="InterPro" id="IPR008964">
    <property type="entry name" value="Invasin/intimin_cell_adhesion"/>
</dbReference>
<protein>
    <recommendedName>
        <fullName evidence="1">Invasin domain-containing protein</fullName>
    </recommendedName>
</protein>
<dbReference type="EMBL" id="UAVU01000003">
    <property type="protein sequence ID" value="SQA97939.1"/>
    <property type="molecule type" value="Genomic_DNA"/>
</dbReference>
<feature type="domain" description="Invasin" evidence="1">
    <location>
        <begin position="10"/>
        <end position="86"/>
    </location>
</feature>
<organism evidence="2 3">
    <name type="scientific">Cedecea neteri</name>
    <dbReference type="NCBI Taxonomy" id="158822"/>
    <lineage>
        <taxon>Bacteria</taxon>
        <taxon>Pseudomonadati</taxon>
        <taxon>Pseudomonadota</taxon>
        <taxon>Gammaproteobacteria</taxon>
        <taxon>Enterobacterales</taxon>
        <taxon>Enterobacteriaceae</taxon>
        <taxon>Cedecea</taxon>
    </lineage>
</organism>
<dbReference type="Pfam" id="PF09134">
    <property type="entry name" value="Invasin_D3"/>
    <property type="match status" value="1"/>
</dbReference>